<dbReference type="GO" id="GO:0006508">
    <property type="term" value="P:proteolysis"/>
    <property type="evidence" value="ECO:0007669"/>
    <property type="project" value="UniProtKB-KW"/>
</dbReference>
<evidence type="ECO:0000256" key="6">
    <source>
        <dbReference type="ARBA" id="ARBA00022801"/>
    </source>
</evidence>
<dbReference type="GO" id="GO:0061578">
    <property type="term" value="F:K63-linked deubiquitinase activity"/>
    <property type="evidence" value="ECO:0007669"/>
    <property type="project" value="InterPro"/>
</dbReference>
<keyword evidence="3" id="KW-0645">Protease</keyword>
<evidence type="ECO:0000259" key="11">
    <source>
        <dbReference type="PROSITE" id="PS50249"/>
    </source>
</evidence>
<keyword evidence="6" id="KW-0378">Hydrolase</keyword>
<dbReference type="GO" id="GO:0016020">
    <property type="term" value="C:membrane"/>
    <property type="evidence" value="ECO:0007669"/>
    <property type="project" value="TreeGrafter"/>
</dbReference>
<keyword evidence="10" id="KW-0732">Signal</keyword>
<evidence type="ECO:0000256" key="5">
    <source>
        <dbReference type="ARBA" id="ARBA00022786"/>
    </source>
</evidence>
<dbReference type="InterPro" id="IPR037518">
    <property type="entry name" value="MPN"/>
</dbReference>
<dbReference type="GO" id="GO:0140492">
    <property type="term" value="F:metal-dependent deubiquitinase activity"/>
    <property type="evidence" value="ECO:0007669"/>
    <property type="project" value="InterPro"/>
</dbReference>
<gene>
    <name evidence="12" type="ORF">NliqN6_1744</name>
</gene>
<dbReference type="CDD" id="cd08066">
    <property type="entry name" value="MPN_AMSH_like"/>
    <property type="match status" value="1"/>
</dbReference>
<dbReference type="GO" id="GO:0046872">
    <property type="term" value="F:metal ion binding"/>
    <property type="evidence" value="ECO:0007669"/>
    <property type="project" value="UniProtKB-KW"/>
</dbReference>
<feature type="compositionally biased region" description="Low complexity" evidence="9">
    <location>
        <begin position="264"/>
        <end position="274"/>
    </location>
</feature>
<keyword evidence="5" id="KW-0833">Ubl conjugation pathway</keyword>
<evidence type="ECO:0000256" key="7">
    <source>
        <dbReference type="ARBA" id="ARBA00022833"/>
    </source>
</evidence>
<evidence type="ECO:0000256" key="9">
    <source>
        <dbReference type="SAM" id="MobiDB-lite"/>
    </source>
</evidence>
<dbReference type="InterPro" id="IPR000555">
    <property type="entry name" value="JAMM/MPN+_dom"/>
</dbReference>
<dbReference type="InterPro" id="IPR044098">
    <property type="entry name" value="STAMBP/STALP-like_MPN"/>
</dbReference>
<dbReference type="AlphaFoldDB" id="A0A8H3TQH2"/>
<evidence type="ECO:0000313" key="13">
    <source>
        <dbReference type="Proteomes" id="UP000620104"/>
    </source>
</evidence>
<reference evidence="12" key="1">
    <citation type="submission" date="2020-07" db="EMBL/GenBank/DDBJ databases">
        <title>Draft Genome Sequence of a Deep-Sea Yeast, Naganishia (Cryptococcus) liquefaciens strain N6.</title>
        <authorList>
            <person name="Han Y.W."/>
            <person name="Kajitani R."/>
            <person name="Morimoto H."/>
            <person name="Parhat M."/>
            <person name="Tsubouchi H."/>
            <person name="Bakenova O."/>
            <person name="Ogata M."/>
            <person name="Argunhan B."/>
            <person name="Aoki R."/>
            <person name="Kajiwara S."/>
            <person name="Itoh T."/>
            <person name="Iwasaki H."/>
        </authorList>
    </citation>
    <scope>NUCLEOTIDE SEQUENCE</scope>
    <source>
        <strain evidence="12">N6</strain>
    </source>
</reference>
<dbReference type="Gene3D" id="1.20.58.80">
    <property type="entry name" value="Phosphotransferase system, lactose/cellobiose-type IIA subunit"/>
    <property type="match status" value="1"/>
</dbReference>
<accession>A0A8H3TQH2</accession>
<sequence>MTATTQPPSSVAFILKAILLPSFVSAESSSAAMPAAIEELAREAERGIHWNTRYPLKVWLNSVNALRDRALEYEKAGKNDVAYVLMARAATIIIQRLPTHPDFEGAYSKQDRIKLTKTGEQYLQYLAALRSKVKHDIGRQQRIQAERASQNPPRHGSPSTAPGTGSTRDQDRNRSYANTPLADALQQLSVQDSHRQIAADVAHRTHRTFEYPSMPDAADYVSKIDYRPRSREREERGSTMTAPPVPSRPDEYARLQPRPANYGQPQVQAQVQAHPPRPEPQPSPSENTPSPLTRRQTGALLPTHIPSSLIPRFLSLAQPNTTARIETLGLLLGREQLAYGRIPMLVVEVLLIPRQTGTADTCSMVGEEQVLEVCLERGLDCLGWIHTHPTQSCFMSSMDLHTHASYQQMLPEAIAIVCAPSQNNGYGIFRLIEPRGLKEVLICKKGGFHPDHDRVYTDTKGSDRGRVVIGSGELEVIDLRGKRSLGLR</sequence>
<dbReference type="Proteomes" id="UP000620104">
    <property type="component" value="Unassembled WGS sequence"/>
</dbReference>
<evidence type="ECO:0000256" key="8">
    <source>
        <dbReference type="ARBA" id="ARBA00023049"/>
    </source>
</evidence>
<feature type="chain" id="PRO_5034247220" description="MPN domain-containing protein" evidence="10">
    <location>
        <begin position="27"/>
        <end position="488"/>
    </location>
</feature>
<dbReference type="InterPro" id="IPR015063">
    <property type="entry name" value="USP8_dimer"/>
</dbReference>
<comment type="caution">
    <text evidence="12">The sequence shown here is derived from an EMBL/GenBank/DDBJ whole genome shotgun (WGS) entry which is preliminary data.</text>
</comment>
<feature type="domain" description="MPN" evidence="11">
    <location>
        <begin position="303"/>
        <end position="438"/>
    </location>
</feature>
<name>A0A8H3TQH2_9TREE</name>
<dbReference type="PROSITE" id="PS50249">
    <property type="entry name" value="MPN"/>
    <property type="match status" value="1"/>
</dbReference>
<organism evidence="12 13">
    <name type="scientific">Naganishia liquefaciens</name>
    <dbReference type="NCBI Taxonomy" id="104408"/>
    <lineage>
        <taxon>Eukaryota</taxon>
        <taxon>Fungi</taxon>
        <taxon>Dikarya</taxon>
        <taxon>Basidiomycota</taxon>
        <taxon>Agaricomycotina</taxon>
        <taxon>Tremellomycetes</taxon>
        <taxon>Filobasidiales</taxon>
        <taxon>Filobasidiaceae</taxon>
        <taxon>Naganishia</taxon>
    </lineage>
</organism>
<keyword evidence="7" id="KW-0862">Zinc</keyword>
<dbReference type="GO" id="GO:0005768">
    <property type="term" value="C:endosome"/>
    <property type="evidence" value="ECO:0007669"/>
    <property type="project" value="TreeGrafter"/>
</dbReference>
<evidence type="ECO:0000313" key="12">
    <source>
        <dbReference type="EMBL" id="GHJ85342.1"/>
    </source>
</evidence>
<evidence type="ECO:0000256" key="4">
    <source>
        <dbReference type="ARBA" id="ARBA00022723"/>
    </source>
</evidence>
<feature type="compositionally biased region" description="Basic and acidic residues" evidence="9">
    <location>
        <begin position="228"/>
        <end position="237"/>
    </location>
</feature>
<protein>
    <recommendedName>
        <fullName evidence="11">MPN domain-containing protein</fullName>
    </recommendedName>
</protein>
<dbReference type="PANTHER" id="PTHR12947">
    <property type="entry name" value="AMSH-LIKE PROTEASE"/>
    <property type="match status" value="1"/>
</dbReference>
<proteinExistence type="inferred from homology"/>
<dbReference type="GO" id="GO:0070536">
    <property type="term" value="P:protein K63-linked deubiquitination"/>
    <property type="evidence" value="ECO:0007669"/>
    <property type="project" value="InterPro"/>
</dbReference>
<comment type="cofactor">
    <cofactor evidence="1">
        <name>Zn(2+)</name>
        <dbReference type="ChEBI" id="CHEBI:29105"/>
    </cofactor>
</comment>
<dbReference type="PANTHER" id="PTHR12947:SF13">
    <property type="entry name" value="FI19924P1"/>
    <property type="match status" value="1"/>
</dbReference>
<evidence type="ECO:0000256" key="1">
    <source>
        <dbReference type="ARBA" id="ARBA00001947"/>
    </source>
</evidence>
<dbReference type="OrthoDB" id="3640at2759"/>
<dbReference type="Pfam" id="PF08969">
    <property type="entry name" value="USP8_dimer"/>
    <property type="match status" value="1"/>
</dbReference>
<evidence type="ECO:0000256" key="10">
    <source>
        <dbReference type="SAM" id="SignalP"/>
    </source>
</evidence>
<dbReference type="SUPFAM" id="SSF102712">
    <property type="entry name" value="JAB1/MPN domain"/>
    <property type="match status" value="1"/>
</dbReference>
<keyword evidence="13" id="KW-1185">Reference proteome</keyword>
<feature type="signal peptide" evidence="10">
    <location>
        <begin position="1"/>
        <end position="26"/>
    </location>
</feature>
<feature type="region of interest" description="Disordered" evidence="9">
    <location>
        <begin position="228"/>
        <end position="295"/>
    </location>
</feature>
<feature type="compositionally biased region" description="Polar residues" evidence="9">
    <location>
        <begin position="141"/>
        <end position="167"/>
    </location>
</feature>
<evidence type="ECO:0000256" key="3">
    <source>
        <dbReference type="ARBA" id="ARBA00022670"/>
    </source>
</evidence>
<comment type="similarity">
    <text evidence="2">Belongs to the peptidase M67C family.</text>
</comment>
<keyword evidence="4" id="KW-0479">Metal-binding</keyword>
<keyword evidence="8" id="KW-0482">Metalloprotease</keyword>
<evidence type="ECO:0000256" key="2">
    <source>
        <dbReference type="ARBA" id="ARBA00010981"/>
    </source>
</evidence>
<dbReference type="EMBL" id="BLZA01000011">
    <property type="protein sequence ID" value="GHJ85342.1"/>
    <property type="molecule type" value="Genomic_DNA"/>
</dbReference>
<dbReference type="SMART" id="SM00232">
    <property type="entry name" value="JAB_MPN"/>
    <property type="match status" value="1"/>
</dbReference>
<feature type="region of interest" description="Disordered" evidence="9">
    <location>
        <begin position="137"/>
        <end position="174"/>
    </location>
</feature>
<dbReference type="Gene3D" id="3.40.140.10">
    <property type="entry name" value="Cytidine Deaminase, domain 2"/>
    <property type="match status" value="1"/>
</dbReference>
<dbReference type="Pfam" id="PF01398">
    <property type="entry name" value="JAB"/>
    <property type="match status" value="1"/>
</dbReference>